<sequence>MAKRSRLVAPKSHCVPLGEGDTEWFLSVAHRAAKRSKLNQRAEDDYLPGNIVEIEIHNFMTYDRLKCQPGSRLNLVIGPNVSGKSSLVCAIALAGEPQLLGGASSVGAFVKRGEESGYIKISLGGETELEMIVTKRKIDTRIGPSGPLMV</sequence>
<keyword evidence="3" id="KW-0175">Coiled coil</keyword>
<evidence type="ECO:0000313" key="5">
    <source>
        <dbReference type="EMBL" id="KAJ8485215.1"/>
    </source>
</evidence>
<dbReference type="GO" id="GO:0005634">
    <property type="term" value="C:nucleus"/>
    <property type="evidence" value="ECO:0007669"/>
    <property type="project" value="TreeGrafter"/>
</dbReference>
<evidence type="ECO:0000256" key="1">
    <source>
        <dbReference type="ARBA" id="ARBA00010171"/>
    </source>
</evidence>
<dbReference type="GO" id="GO:0000724">
    <property type="term" value="P:double-strand break repair via homologous recombination"/>
    <property type="evidence" value="ECO:0007669"/>
    <property type="project" value="TreeGrafter"/>
</dbReference>
<gene>
    <name evidence="5" type="ORF">OPV22_017700</name>
</gene>
<evidence type="ECO:0000256" key="3">
    <source>
        <dbReference type="ARBA" id="ARBA00023054"/>
    </source>
</evidence>
<dbReference type="Proteomes" id="UP001222027">
    <property type="component" value="Unassembled WGS sequence"/>
</dbReference>
<dbReference type="GO" id="GO:0003697">
    <property type="term" value="F:single-stranded DNA binding"/>
    <property type="evidence" value="ECO:0007669"/>
    <property type="project" value="TreeGrafter"/>
</dbReference>
<dbReference type="Pfam" id="PF13476">
    <property type="entry name" value="AAA_23"/>
    <property type="match status" value="1"/>
</dbReference>
<proteinExistence type="inferred from homology"/>
<comment type="caution">
    <text evidence="5">The sequence shown here is derived from an EMBL/GenBank/DDBJ whole genome shotgun (WGS) entry which is preliminary data.</text>
</comment>
<evidence type="ECO:0000256" key="2">
    <source>
        <dbReference type="ARBA" id="ARBA00018687"/>
    </source>
</evidence>
<dbReference type="EMBL" id="JAQQAF010000005">
    <property type="protein sequence ID" value="KAJ8485215.1"/>
    <property type="molecule type" value="Genomic_DNA"/>
</dbReference>
<dbReference type="InterPro" id="IPR038729">
    <property type="entry name" value="Rad50/SbcC_AAA"/>
</dbReference>
<dbReference type="SUPFAM" id="SSF52540">
    <property type="entry name" value="P-loop containing nucleoside triphosphate hydrolases"/>
    <property type="match status" value="1"/>
</dbReference>
<evidence type="ECO:0000259" key="4">
    <source>
        <dbReference type="Pfam" id="PF13476"/>
    </source>
</evidence>
<dbReference type="PANTHER" id="PTHR45916">
    <property type="entry name" value="STRUCTURAL MAINTENANCE OF CHROMOSOMES PROTEIN 5"/>
    <property type="match status" value="1"/>
</dbReference>
<organism evidence="5 6">
    <name type="scientific">Ensete ventricosum</name>
    <name type="common">Abyssinian banana</name>
    <name type="synonym">Musa ensete</name>
    <dbReference type="NCBI Taxonomy" id="4639"/>
    <lineage>
        <taxon>Eukaryota</taxon>
        <taxon>Viridiplantae</taxon>
        <taxon>Streptophyta</taxon>
        <taxon>Embryophyta</taxon>
        <taxon>Tracheophyta</taxon>
        <taxon>Spermatophyta</taxon>
        <taxon>Magnoliopsida</taxon>
        <taxon>Liliopsida</taxon>
        <taxon>Zingiberales</taxon>
        <taxon>Musaceae</taxon>
        <taxon>Ensete</taxon>
    </lineage>
</organism>
<feature type="domain" description="Rad50/SbcC-type AAA" evidence="4">
    <location>
        <begin position="53"/>
        <end position="128"/>
    </location>
</feature>
<keyword evidence="6" id="KW-1185">Reference proteome</keyword>
<dbReference type="GO" id="GO:0030915">
    <property type="term" value="C:Smc5-Smc6 complex"/>
    <property type="evidence" value="ECO:0007669"/>
    <property type="project" value="TreeGrafter"/>
</dbReference>
<reference evidence="5 6" key="1">
    <citation type="submission" date="2022-12" db="EMBL/GenBank/DDBJ databases">
        <title>Chromosome-scale assembly of the Ensete ventricosum genome.</title>
        <authorList>
            <person name="Dussert Y."/>
            <person name="Stocks J."/>
            <person name="Wendawek A."/>
            <person name="Woldeyes F."/>
            <person name="Nichols R.A."/>
            <person name="Borrell J.S."/>
        </authorList>
    </citation>
    <scope>NUCLEOTIDE SEQUENCE [LARGE SCALE GENOMIC DNA]</scope>
    <source>
        <strain evidence="6">cv. Maze</strain>
        <tissue evidence="5">Seeds</tissue>
    </source>
</reference>
<evidence type="ECO:0000313" key="6">
    <source>
        <dbReference type="Proteomes" id="UP001222027"/>
    </source>
</evidence>
<dbReference type="PANTHER" id="PTHR45916:SF1">
    <property type="entry name" value="STRUCTURAL MAINTENANCE OF CHROMOSOMES PROTEIN 5"/>
    <property type="match status" value="1"/>
</dbReference>
<comment type="similarity">
    <text evidence="1">Belongs to the SMC family. SMC5 subfamily.</text>
</comment>
<dbReference type="InterPro" id="IPR027417">
    <property type="entry name" value="P-loop_NTPase"/>
</dbReference>
<accession>A0AAV8PFI3</accession>
<protein>
    <recommendedName>
        <fullName evidence="2">Structural maintenance of chromosomes protein 5</fullName>
    </recommendedName>
</protein>
<name>A0AAV8PFI3_ENSVE</name>
<dbReference type="Gene3D" id="3.40.50.300">
    <property type="entry name" value="P-loop containing nucleotide triphosphate hydrolases"/>
    <property type="match status" value="1"/>
</dbReference>
<dbReference type="GO" id="GO:0016887">
    <property type="term" value="F:ATP hydrolysis activity"/>
    <property type="evidence" value="ECO:0007669"/>
    <property type="project" value="InterPro"/>
</dbReference>
<dbReference type="AlphaFoldDB" id="A0AAV8PFI3"/>